<dbReference type="PROSITE" id="PS51257">
    <property type="entry name" value="PROKAR_LIPOPROTEIN"/>
    <property type="match status" value="1"/>
</dbReference>
<accession>A0A382K251</accession>
<organism evidence="1">
    <name type="scientific">marine metagenome</name>
    <dbReference type="NCBI Taxonomy" id="408172"/>
    <lineage>
        <taxon>unclassified sequences</taxon>
        <taxon>metagenomes</taxon>
        <taxon>ecological metagenomes</taxon>
    </lineage>
</organism>
<gene>
    <name evidence="1" type="ORF">METZ01_LOCUS270759</name>
</gene>
<proteinExistence type="predicted"/>
<name>A0A382K251_9ZZZZ</name>
<reference evidence="1" key="1">
    <citation type="submission" date="2018-05" db="EMBL/GenBank/DDBJ databases">
        <authorList>
            <person name="Lanie J.A."/>
            <person name="Ng W.-L."/>
            <person name="Kazmierczak K.M."/>
            <person name="Andrzejewski T.M."/>
            <person name="Davidsen T.M."/>
            <person name="Wayne K.J."/>
            <person name="Tettelin H."/>
            <person name="Glass J.I."/>
            <person name="Rusch D."/>
            <person name="Podicherti R."/>
            <person name="Tsui H.-C.T."/>
            <person name="Winkler M.E."/>
        </authorList>
    </citation>
    <scope>NUCLEOTIDE SEQUENCE</scope>
</reference>
<protein>
    <submittedName>
        <fullName evidence="1">Uncharacterized protein</fullName>
    </submittedName>
</protein>
<dbReference type="EMBL" id="UINC01077620">
    <property type="protein sequence ID" value="SVC17905.1"/>
    <property type="molecule type" value="Genomic_DNA"/>
</dbReference>
<dbReference type="AlphaFoldDB" id="A0A382K251"/>
<sequence>MNKLVFILAIICSISILIASCSDEETQTDAEKAEAAEAAA</sequence>
<feature type="non-terminal residue" evidence="1">
    <location>
        <position position="40"/>
    </location>
</feature>
<evidence type="ECO:0000313" key="1">
    <source>
        <dbReference type="EMBL" id="SVC17905.1"/>
    </source>
</evidence>